<evidence type="ECO:0008006" key="3">
    <source>
        <dbReference type="Google" id="ProtNLM"/>
    </source>
</evidence>
<dbReference type="AlphaFoldDB" id="A0A1U7DCZ3"/>
<gene>
    <name evidence="1" type="ORF">Ga0080559_TMP77</name>
</gene>
<sequence length="358" mass="38486">MPGPLWAPNCPPRPWLASANAAPPRAVAARVIAASKVLRFISITSCQCCDTQHMGGTCRCGMPREPVFCIARSQRRGLLQIATNQFGANAPLHLKHAISRKKGVEDPYTNRNRTHVSVEVKSGRVDVEIARGPEYPENSIIQPMAGGCRVLFLNRIFSVLTLVILAGCGAGNDMRPDASAEVISSASYRHDGPAALTLYTMINNRSGAGAHSSVMINGSQRVIFDPAGTVRLSAVPERGDVLYGITPQVADFYARAHARETYHVVIQEIDVSPEVAEQALRLAIASGPAASGFCSASTSAVLRQLPGFESIGRTFFPKRLMADFGKLPGVRTTKLFENDEDDKSVAIAQFESSLATQP</sequence>
<accession>A0A1U7DCZ3</accession>
<organism evidence="1 2">
    <name type="scientific">Salipiger profundus</name>
    <dbReference type="NCBI Taxonomy" id="1229727"/>
    <lineage>
        <taxon>Bacteria</taxon>
        <taxon>Pseudomonadati</taxon>
        <taxon>Pseudomonadota</taxon>
        <taxon>Alphaproteobacteria</taxon>
        <taxon>Rhodobacterales</taxon>
        <taxon>Roseobacteraceae</taxon>
        <taxon>Salipiger</taxon>
    </lineage>
</organism>
<dbReference type="KEGG" id="tpro:Ga0080559_TMP77"/>
<keyword evidence="2" id="KW-1185">Reference proteome</keyword>
<protein>
    <recommendedName>
        <fullName evidence="3">Lipoprotein</fullName>
    </recommendedName>
</protein>
<evidence type="ECO:0000313" key="1">
    <source>
        <dbReference type="EMBL" id="APX26009.1"/>
    </source>
</evidence>
<evidence type="ECO:0000313" key="2">
    <source>
        <dbReference type="Proteomes" id="UP000186559"/>
    </source>
</evidence>
<reference evidence="1 2" key="1">
    <citation type="submission" date="2016-03" db="EMBL/GenBank/DDBJ databases">
        <title>Deep-sea bacteria in the southern Pacific.</title>
        <authorList>
            <person name="Tang K."/>
        </authorList>
    </citation>
    <scope>NUCLEOTIDE SEQUENCE [LARGE SCALE GENOMIC DNA]</scope>
    <source>
        <strain evidence="1 2">JLT2016</strain>
        <plasmid evidence="2">Plasmid ptpro2</plasmid>
    </source>
</reference>
<geneLocation type="plasmid" evidence="2">
    <name>ptpro2</name>
</geneLocation>
<dbReference type="EMBL" id="CP014798">
    <property type="protein sequence ID" value="APX26009.1"/>
    <property type="molecule type" value="Genomic_DNA"/>
</dbReference>
<name>A0A1U7DCZ3_9RHOB</name>
<proteinExistence type="predicted"/>
<keyword evidence="1" id="KW-0614">Plasmid</keyword>
<dbReference type="Proteomes" id="UP000186559">
    <property type="component" value="Plasmid pTPRO2"/>
</dbReference>